<dbReference type="GO" id="GO:0005868">
    <property type="term" value="C:cytoplasmic dynein complex"/>
    <property type="evidence" value="ECO:0007669"/>
    <property type="project" value="TreeGrafter"/>
</dbReference>
<proteinExistence type="inferred from homology"/>
<dbReference type="GO" id="GO:0015031">
    <property type="term" value="P:protein transport"/>
    <property type="evidence" value="ECO:0007669"/>
    <property type="project" value="UniProtKB-KW"/>
</dbReference>
<keyword evidence="5 10" id="KW-0493">Microtubule</keyword>
<comment type="subcellular location">
    <subcellularLocation>
        <location evidence="2 10">Cytoplasm</location>
        <location evidence="2 10">Cytoskeleton</location>
    </subcellularLocation>
    <subcellularLocation>
        <location evidence="1">Nucleus</location>
    </subcellularLocation>
</comment>
<keyword evidence="10" id="KW-0505">Motor protein</keyword>
<evidence type="ECO:0000256" key="1">
    <source>
        <dbReference type="ARBA" id="ARBA00004123"/>
    </source>
</evidence>
<dbReference type="PANTHER" id="PTHR11886">
    <property type="entry name" value="DYNEIN LIGHT CHAIN"/>
    <property type="match status" value="1"/>
</dbReference>
<reference evidence="11 12" key="1">
    <citation type="submission" date="2024-05" db="EMBL/GenBank/DDBJ databases">
        <title>A high-quality chromosomal-level genome assembly of Topmouth culter (Culter alburnus).</title>
        <authorList>
            <person name="Zhao H."/>
        </authorList>
    </citation>
    <scope>NUCLEOTIDE SEQUENCE [LARGE SCALE GENOMIC DNA]</scope>
    <source>
        <strain evidence="11">CATC2023</strain>
        <tissue evidence="11">Muscle</tissue>
    </source>
</reference>
<evidence type="ECO:0000313" key="11">
    <source>
        <dbReference type="EMBL" id="KAK9971129.1"/>
    </source>
</evidence>
<protein>
    <recommendedName>
        <fullName evidence="10">Dynein light chain</fullName>
    </recommendedName>
</protein>
<keyword evidence="3" id="KW-0813">Transport</keyword>
<dbReference type="GO" id="GO:0045505">
    <property type="term" value="F:dynein intermediate chain binding"/>
    <property type="evidence" value="ECO:0007669"/>
    <property type="project" value="TreeGrafter"/>
</dbReference>
<gene>
    <name evidence="11" type="ORF">ABG768_027021</name>
</gene>
<keyword evidence="12" id="KW-1185">Reference proteome</keyword>
<dbReference type="Gene3D" id="3.30.740.10">
    <property type="entry name" value="Protein Inhibitor Of Neuronal Nitric Oxide Synthase"/>
    <property type="match status" value="1"/>
</dbReference>
<dbReference type="GO" id="GO:0051028">
    <property type="term" value="P:mRNA transport"/>
    <property type="evidence" value="ECO:0007669"/>
    <property type="project" value="UniProtKB-KW"/>
</dbReference>
<keyword evidence="4 10" id="KW-0963">Cytoplasm</keyword>
<evidence type="ECO:0000256" key="2">
    <source>
        <dbReference type="ARBA" id="ARBA00004245"/>
    </source>
</evidence>
<evidence type="ECO:0000256" key="3">
    <source>
        <dbReference type="ARBA" id="ARBA00022448"/>
    </source>
</evidence>
<keyword evidence="6" id="KW-0509">mRNA transport</keyword>
<dbReference type="GO" id="GO:0007017">
    <property type="term" value="P:microtubule-based process"/>
    <property type="evidence" value="ECO:0007669"/>
    <property type="project" value="InterPro"/>
</dbReference>
<evidence type="ECO:0000256" key="7">
    <source>
        <dbReference type="ARBA" id="ARBA00022927"/>
    </source>
</evidence>
<dbReference type="EMBL" id="JAWDJR010000008">
    <property type="protein sequence ID" value="KAK9971129.1"/>
    <property type="molecule type" value="Genomic_DNA"/>
</dbReference>
<dbReference type="SUPFAM" id="SSF54648">
    <property type="entry name" value="DLC"/>
    <property type="match status" value="1"/>
</dbReference>
<dbReference type="FunFam" id="3.30.740.10:FF:000005">
    <property type="entry name" value="Dynein light chain"/>
    <property type="match status" value="1"/>
</dbReference>
<organism evidence="11 12">
    <name type="scientific">Culter alburnus</name>
    <name type="common">Topmouth culter</name>
    <dbReference type="NCBI Taxonomy" id="194366"/>
    <lineage>
        <taxon>Eukaryota</taxon>
        <taxon>Metazoa</taxon>
        <taxon>Chordata</taxon>
        <taxon>Craniata</taxon>
        <taxon>Vertebrata</taxon>
        <taxon>Euteleostomi</taxon>
        <taxon>Actinopterygii</taxon>
        <taxon>Neopterygii</taxon>
        <taxon>Teleostei</taxon>
        <taxon>Ostariophysi</taxon>
        <taxon>Cypriniformes</taxon>
        <taxon>Xenocyprididae</taxon>
        <taxon>Xenocypridinae</taxon>
        <taxon>Culter</taxon>
    </lineage>
</organism>
<dbReference type="SMART" id="SM01375">
    <property type="entry name" value="Dynein_light"/>
    <property type="match status" value="1"/>
</dbReference>
<evidence type="ECO:0000256" key="8">
    <source>
        <dbReference type="ARBA" id="ARBA00023212"/>
    </source>
</evidence>
<dbReference type="PANTHER" id="PTHR11886:SF35">
    <property type="entry name" value="DYNEIN LIGHT CHAIN"/>
    <property type="match status" value="1"/>
</dbReference>
<dbReference type="InterPro" id="IPR037177">
    <property type="entry name" value="DLC_sf"/>
</dbReference>
<comment type="caution">
    <text evidence="11">The sequence shown here is derived from an EMBL/GenBank/DDBJ whole genome shotgun (WGS) entry which is preliminary data.</text>
</comment>
<evidence type="ECO:0000256" key="5">
    <source>
        <dbReference type="ARBA" id="ARBA00022701"/>
    </source>
</evidence>
<dbReference type="InterPro" id="IPR001372">
    <property type="entry name" value="Dynein_light_chain_typ-1/2"/>
</dbReference>
<comment type="similarity">
    <text evidence="10">Belongs to the dynein light chain family.</text>
</comment>
<keyword evidence="9" id="KW-0539">Nucleus</keyword>
<dbReference type="GO" id="GO:0005634">
    <property type="term" value="C:nucleus"/>
    <property type="evidence" value="ECO:0007669"/>
    <property type="project" value="UniProtKB-SubCell"/>
</dbReference>
<keyword evidence="8 10" id="KW-0206">Cytoskeleton</keyword>
<sequence length="88" mass="10246">MPKTSMEIHKSHMSDEMQREALQVTLLAVNMYTEKDDIAQYIRKEFDRKHGKYWQCIIGKFSASVSYNTDSYISFSVGGKNILLFKTD</sequence>
<accession>A0AAW2AEN2</accession>
<dbReference type="GO" id="GO:0005874">
    <property type="term" value="C:microtubule"/>
    <property type="evidence" value="ECO:0007669"/>
    <property type="project" value="UniProtKB-KW"/>
</dbReference>
<dbReference type="AlphaFoldDB" id="A0AAW2AEN2"/>
<evidence type="ECO:0000256" key="9">
    <source>
        <dbReference type="ARBA" id="ARBA00023242"/>
    </source>
</evidence>
<evidence type="ECO:0000256" key="6">
    <source>
        <dbReference type="ARBA" id="ARBA00022816"/>
    </source>
</evidence>
<keyword evidence="10" id="KW-0243">Dynein</keyword>
<dbReference type="Pfam" id="PF01221">
    <property type="entry name" value="Dynein_light"/>
    <property type="match status" value="1"/>
</dbReference>
<name>A0AAW2AEN2_CULAL</name>
<evidence type="ECO:0000313" key="12">
    <source>
        <dbReference type="Proteomes" id="UP001479290"/>
    </source>
</evidence>
<dbReference type="Proteomes" id="UP001479290">
    <property type="component" value="Unassembled WGS sequence"/>
</dbReference>
<evidence type="ECO:0000256" key="4">
    <source>
        <dbReference type="ARBA" id="ARBA00022490"/>
    </source>
</evidence>
<keyword evidence="7" id="KW-0653">Protein transport</keyword>
<evidence type="ECO:0000256" key="10">
    <source>
        <dbReference type="RuleBase" id="RU365010"/>
    </source>
</evidence>